<keyword evidence="4" id="KW-0547">Nucleotide-binding</keyword>
<evidence type="ECO:0000256" key="7">
    <source>
        <dbReference type="ARBA" id="ARBA00047899"/>
    </source>
</evidence>
<keyword evidence="6" id="KW-0067">ATP-binding</keyword>
<feature type="domain" description="Protein kinase" evidence="9">
    <location>
        <begin position="1"/>
        <end position="73"/>
    </location>
</feature>
<evidence type="ECO:0000256" key="3">
    <source>
        <dbReference type="ARBA" id="ARBA00022679"/>
    </source>
</evidence>
<accession>A0ABN9XL42</accession>
<gene>
    <name evidence="10" type="ORF">PCOR1329_LOCUS77631</name>
</gene>
<dbReference type="InterPro" id="IPR051131">
    <property type="entry name" value="NEK_Ser/Thr_kinase_NIMA"/>
</dbReference>
<dbReference type="Pfam" id="PF00069">
    <property type="entry name" value="Pkinase"/>
    <property type="match status" value="1"/>
</dbReference>
<dbReference type="InterPro" id="IPR011009">
    <property type="entry name" value="Kinase-like_dom_sf"/>
</dbReference>
<evidence type="ECO:0000313" key="11">
    <source>
        <dbReference type="Proteomes" id="UP001189429"/>
    </source>
</evidence>
<name>A0ABN9XL42_9DINO</name>
<comment type="catalytic activity">
    <reaction evidence="8">
        <text>L-seryl-[protein] + ATP = O-phospho-L-seryl-[protein] + ADP + H(+)</text>
        <dbReference type="Rhea" id="RHEA:17989"/>
        <dbReference type="Rhea" id="RHEA-COMP:9863"/>
        <dbReference type="Rhea" id="RHEA-COMP:11604"/>
        <dbReference type="ChEBI" id="CHEBI:15378"/>
        <dbReference type="ChEBI" id="CHEBI:29999"/>
        <dbReference type="ChEBI" id="CHEBI:30616"/>
        <dbReference type="ChEBI" id="CHEBI:83421"/>
        <dbReference type="ChEBI" id="CHEBI:456216"/>
        <dbReference type="EC" id="2.7.11.1"/>
    </reaction>
</comment>
<reference evidence="10" key="1">
    <citation type="submission" date="2023-10" db="EMBL/GenBank/DDBJ databases">
        <authorList>
            <person name="Chen Y."/>
            <person name="Shah S."/>
            <person name="Dougan E. K."/>
            <person name="Thang M."/>
            <person name="Chan C."/>
        </authorList>
    </citation>
    <scope>NUCLEOTIDE SEQUENCE [LARGE SCALE GENOMIC DNA]</scope>
</reference>
<dbReference type="EMBL" id="CAUYUJ010020760">
    <property type="protein sequence ID" value="CAK0900333.1"/>
    <property type="molecule type" value="Genomic_DNA"/>
</dbReference>
<dbReference type="PANTHER" id="PTHR44899:SF3">
    <property type="entry name" value="SERINE_THREONINE-PROTEIN KINASE NEK1"/>
    <property type="match status" value="1"/>
</dbReference>
<dbReference type="EC" id="2.7.11.1" evidence="1"/>
<dbReference type="PROSITE" id="PS50011">
    <property type="entry name" value="PROTEIN_KINASE_DOM"/>
    <property type="match status" value="1"/>
</dbReference>
<evidence type="ECO:0000256" key="8">
    <source>
        <dbReference type="ARBA" id="ARBA00048679"/>
    </source>
</evidence>
<dbReference type="Proteomes" id="UP001189429">
    <property type="component" value="Unassembled WGS sequence"/>
</dbReference>
<comment type="catalytic activity">
    <reaction evidence="7">
        <text>L-threonyl-[protein] + ATP = O-phospho-L-threonyl-[protein] + ADP + H(+)</text>
        <dbReference type="Rhea" id="RHEA:46608"/>
        <dbReference type="Rhea" id="RHEA-COMP:11060"/>
        <dbReference type="Rhea" id="RHEA-COMP:11605"/>
        <dbReference type="ChEBI" id="CHEBI:15378"/>
        <dbReference type="ChEBI" id="CHEBI:30013"/>
        <dbReference type="ChEBI" id="CHEBI:30616"/>
        <dbReference type="ChEBI" id="CHEBI:61977"/>
        <dbReference type="ChEBI" id="CHEBI:456216"/>
        <dbReference type="EC" id="2.7.11.1"/>
    </reaction>
</comment>
<proteinExistence type="predicted"/>
<keyword evidence="2" id="KW-0723">Serine/threonine-protein kinase</keyword>
<dbReference type="SUPFAM" id="SSF56112">
    <property type="entry name" value="Protein kinase-like (PK-like)"/>
    <property type="match status" value="1"/>
</dbReference>
<dbReference type="InterPro" id="IPR000719">
    <property type="entry name" value="Prot_kinase_dom"/>
</dbReference>
<evidence type="ECO:0000256" key="6">
    <source>
        <dbReference type="ARBA" id="ARBA00022840"/>
    </source>
</evidence>
<sequence length="73" mass="7803">MAELAGQARSHASTRVLLADFGIAAQVESTEGVRSSIVGTPAFMSPEMLEGRPYGLKTDQWALGCVLFEMMAL</sequence>
<feature type="non-terminal residue" evidence="10">
    <location>
        <position position="73"/>
    </location>
</feature>
<keyword evidence="3" id="KW-0808">Transferase</keyword>
<evidence type="ECO:0000256" key="1">
    <source>
        <dbReference type="ARBA" id="ARBA00012513"/>
    </source>
</evidence>
<comment type="caution">
    <text evidence="10">The sequence shown here is derived from an EMBL/GenBank/DDBJ whole genome shotgun (WGS) entry which is preliminary data.</text>
</comment>
<evidence type="ECO:0000313" key="10">
    <source>
        <dbReference type="EMBL" id="CAK0900333.1"/>
    </source>
</evidence>
<keyword evidence="5" id="KW-0418">Kinase</keyword>
<dbReference type="Gene3D" id="1.10.510.10">
    <property type="entry name" value="Transferase(Phosphotransferase) domain 1"/>
    <property type="match status" value="1"/>
</dbReference>
<keyword evidence="11" id="KW-1185">Reference proteome</keyword>
<evidence type="ECO:0000256" key="5">
    <source>
        <dbReference type="ARBA" id="ARBA00022777"/>
    </source>
</evidence>
<evidence type="ECO:0000259" key="9">
    <source>
        <dbReference type="PROSITE" id="PS50011"/>
    </source>
</evidence>
<evidence type="ECO:0000256" key="2">
    <source>
        <dbReference type="ARBA" id="ARBA00022527"/>
    </source>
</evidence>
<dbReference type="PANTHER" id="PTHR44899">
    <property type="entry name" value="CAMK FAMILY PROTEIN KINASE"/>
    <property type="match status" value="1"/>
</dbReference>
<organism evidence="10 11">
    <name type="scientific">Prorocentrum cordatum</name>
    <dbReference type="NCBI Taxonomy" id="2364126"/>
    <lineage>
        <taxon>Eukaryota</taxon>
        <taxon>Sar</taxon>
        <taxon>Alveolata</taxon>
        <taxon>Dinophyceae</taxon>
        <taxon>Prorocentrales</taxon>
        <taxon>Prorocentraceae</taxon>
        <taxon>Prorocentrum</taxon>
    </lineage>
</organism>
<evidence type="ECO:0000256" key="4">
    <source>
        <dbReference type="ARBA" id="ARBA00022741"/>
    </source>
</evidence>
<protein>
    <recommendedName>
        <fullName evidence="1">non-specific serine/threonine protein kinase</fullName>
        <ecNumber evidence="1">2.7.11.1</ecNumber>
    </recommendedName>
</protein>